<proteinExistence type="inferred from homology"/>
<dbReference type="STRING" id="1227549.SAMN05444007_10236"/>
<keyword evidence="3" id="KW-0418">Kinase</keyword>
<dbReference type="InterPro" id="IPR011009">
    <property type="entry name" value="Kinase-like_dom_sf"/>
</dbReference>
<evidence type="ECO:0000313" key="3">
    <source>
        <dbReference type="EMBL" id="SEI64330.1"/>
    </source>
</evidence>
<dbReference type="RefSeq" id="WP_092362299.1">
    <property type="nucleotide sequence ID" value="NZ_BMGV01000002.1"/>
</dbReference>
<dbReference type="SUPFAM" id="SSF56112">
    <property type="entry name" value="Protein kinase-like (PK-like)"/>
    <property type="match status" value="1"/>
</dbReference>
<comment type="similarity">
    <text evidence="1">Belongs to the pseudomonas-type ThrB family.</text>
</comment>
<dbReference type="InterPro" id="IPR050249">
    <property type="entry name" value="Pseudomonas-type_ThrB"/>
</dbReference>
<evidence type="ECO:0000313" key="4">
    <source>
        <dbReference type="Proteomes" id="UP000199379"/>
    </source>
</evidence>
<name>A0A1H6SK39_9RHOB</name>
<accession>A0A1H6SK39</accession>
<reference evidence="3 4" key="1">
    <citation type="submission" date="2016-10" db="EMBL/GenBank/DDBJ databases">
        <authorList>
            <person name="de Groot N.N."/>
        </authorList>
    </citation>
    <scope>NUCLEOTIDE SEQUENCE [LARGE SCALE GENOMIC DNA]</scope>
    <source>
        <strain evidence="3 4">DSM 29340</strain>
    </source>
</reference>
<dbReference type="InterPro" id="IPR002575">
    <property type="entry name" value="Aminoglycoside_PTrfase"/>
</dbReference>
<dbReference type="AlphaFoldDB" id="A0A1H6SK39"/>
<feature type="domain" description="Aminoglycoside phosphotransferase" evidence="2">
    <location>
        <begin position="23"/>
        <end position="257"/>
    </location>
</feature>
<dbReference type="Gene3D" id="3.30.200.20">
    <property type="entry name" value="Phosphorylase Kinase, domain 1"/>
    <property type="match status" value="1"/>
</dbReference>
<gene>
    <name evidence="3" type="ORF">SAMN05444007_10236</name>
</gene>
<dbReference type="PANTHER" id="PTHR21064">
    <property type="entry name" value="AMINOGLYCOSIDE PHOSPHOTRANSFERASE DOMAIN-CONTAINING PROTEIN-RELATED"/>
    <property type="match status" value="1"/>
</dbReference>
<dbReference type="Pfam" id="PF01636">
    <property type="entry name" value="APH"/>
    <property type="match status" value="1"/>
</dbReference>
<dbReference type="GO" id="GO:0019202">
    <property type="term" value="F:amino acid kinase activity"/>
    <property type="evidence" value="ECO:0007669"/>
    <property type="project" value="TreeGrafter"/>
</dbReference>
<keyword evidence="3" id="KW-0808">Transferase</keyword>
<dbReference type="EMBL" id="FNYD01000002">
    <property type="protein sequence ID" value="SEI64330.1"/>
    <property type="molecule type" value="Genomic_DNA"/>
</dbReference>
<organism evidence="3 4">
    <name type="scientific">Cribrihabitans marinus</name>
    <dbReference type="NCBI Taxonomy" id="1227549"/>
    <lineage>
        <taxon>Bacteria</taxon>
        <taxon>Pseudomonadati</taxon>
        <taxon>Pseudomonadota</taxon>
        <taxon>Alphaproteobacteria</taxon>
        <taxon>Rhodobacterales</taxon>
        <taxon>Paracoccaceae</taxon>
        <taxon>Cribrihabitans</taxon>
    </lineage>
</organism>
<evidence type="ECO:0000259" key="2">
    <source>
        <dbReference type="Pfam" id="PF01636"/>
    </source>
</evidence>
<dbReference type="OrthoDB" id="241498at2"/>
<dbReference type="Proteomes" id="UP000199379">
    <property type="component" value="Unassembled WGS sequence"/>
</dbReference>
<dbReference type="Gene3D" id="3.90.1200.10">
    <property type="match status" value="1"/>
</dbReference>
<protein>
    <submittedName>
        <fullName evidence="3">Ser/Thr protein kinase RdoA involved in Cpx stress response, MazF antagonist</fullName>
    </submittedName>
</protein>
<dbReference type="PANTHER" id="PTHR21064:SF6">
    <property type="entry name" value="AMINOGLYCOSIDE PHOSPHOTRANSFERASE DOMAIN-CONTAINING PROTEIN"/>
    <property type="match status" value="1"/>
</dbReference>
<evidence type="ECO:0000256" key="1">
    <source>
        <dbReference type="ARBA" id="ARBA00038240"/>
    </source>
</evidence>
<sequence>MSVSVPSALSQWGLAEAHAEFVAQRENEVWKVVQGPDAYALRFHRPGYRSDAELISELAWMSMLAVNGLRVPRPVPCSDGAFLGQAGGRRVSLLTWLDGAPIGAVGHLSDGADPRRLCRQIGRAMAELHDRTDAWEPPEGFTRPDWRAEGLLGDSPLWGRFWAHPDLETTERDLLLRVRAHARRDLQRLGETLDRGLIHADLLAENILADGAQIAFIDFDDAAWGYRDFELATLLLKFRDRPYFAEMRAGLCEGYARRRAVSPETLDFMLLLRALTYPGWIAARMDEPGATERSRRAIATALTLANDYLEGTPR</sequence>
<keyword evidence="4" id="KW-1185">Reference proteome</keyword>